<dbReference type="InterPro" id="IPR019734">
    <property type="entry name" value="TPR_rpt"/>
</dbReference>
<dbReference type="InterPro" id="IPR011990">
    <property type="entry name" value="TPR-like_helical_dom_sf"/>
</dbReference>
<keyword evidence="2 3" id="KW-0802">TPR repeat</keyword>
<dbReference type="PANTHER" id="PTHR45586">
    <property type="entry name" value="TPR REPEAT-CONTAINING PROTEIN PA4667"/>
    <property type="match status" value="1"/>
</dbReference>
<reference evidence="4 5" key="1">
    <citation type="submission" date="2019-05" db="EMBL/GenBank/DDBJ databases">
        <title>Draft Genome of Bradyrhizobium elkanii strain SEMIA 938, Used in Commercial Inoculants for Lupinus spp. in Brazil.</title>
        <authorList>
            <person name="Hungria M."/>
            <person name="Delamuta J.R.M."/>
            <person name="Ribeiro R.A."/>
            <person name="Nogueira M.A."/>
        </authorList>
    </citation>
    <scope>NUCLEOTIDE SEQUENCE [LARGE SCALE GENOMIC DNA]</scope>
    <source>
        <strain evidence="4 5">Semia 938</strain>
    </source>
</reference>
<dbReference type="Proteomes" id="UP000305095">
    <property type="component" value="Unassembled WGS sequence"/>
</dbReference>
<dbReference type="Gene3D" id="1.25.40.10">
    <property type="entry name" value="Tetratricopeptide repeat domain"/>
    <property type="match status" value="1"/>
</dbReference>
<dbReference type="SUPFAM" id="SSF48452">
    <property type="entry name" value="TPR-like"/>
    <property type="match status" value="2"/>
</dbReference>
<evidence type="ECO:0000313" key="5">
    <source>
        <dbReference type="Proteomes" id="UP000305095"/>
    </source>
</evidence>
<evidence type="ECO:0000256" key="1">
    <source>
        <dbReference type="ARBA" id="ARBA00022737"/>
    </source>
</evidence>
<sequence>MALRAQQFAQAEQIAMNILKSNRTDRHAALLLAHALMGQNRGGEAIAALERVARRGGDGEVETLLGALLCGAGRVTDGIAQLRRTAARRPPYFPSFQELAGQLAKAGQHDEAISTIEAGLVLAPESVDLKLDLGRLLQETNDIARAASVLTAARDAAPGRPDVLNQLGRVLILRGDYAAAADAFRRVLAHYPDDRSTRAHLATCLFEQGERDAAEAALRSVMRGQPQLFGRAAFVMASGSHGRFFFSQSAAAKFLGGEGLSAADDIPPCLTP</sequence>
<dbReference type="SMART" id="SM00028">
    <property type="entry name" value="TPR"/>
    <property type="match status" value="3"/>
</dbReference>
<evidence type="ECO:0000313" key="4">
    <source>
        <dbReference type="EMBL" id="TKV82595.1"/>
    </source>
</evidence>
<organism evidence="4 5">
    <name type="scientific">Bradyrhizobium elkanii</name>
    <dbReference type="NCBI Taxonomy" id="29448"/>
    <lineage>
        <taxon>Bacteria</taxon>
        <taxon>Pseudomonadati</taxon>
        <taxon>Pseudomonadota</taxon>
        <taxon>Alphaproteobacteria</taxon>
        <taxon>Hyphomicrobiales</taxon>
        <taxon>Nitrobacteraceae</taxon>
        <taxon>Bradyrhizobium</taxon>
    </lineage>
</organism>
<accession>A0A4V6CY09</accession>
<dbReference type="InterPro" id="IPR051012">
    <property type="entry name" value="CellSynth/LPSAsmb/PSIAsmb"/>
</dbReference>
<feature type="repeat" description="TPR" evidence="3">
    <location>
        <begin position="161"/>
        <end position="194"/>
    </location>
</feature>
<dbReference type="PROSITE" id="PS50005">
    <property type="entry name" value="TPR"/>
    <property type="match status" value="1"/>
</dbReference>
<protein>
    <submittedName>
        <fullName evidence="4">Tetratricopeptide repeat protein</fullName>
    </submittedName>
</protein>
<dbReference type="PANTHER" id="PTHR45586:SF1">
    <property type="entry name" value="LIPOPOLYSACCHARIDE ASSEMBLY PROTEIN B"/>
    <property type="match status" value="1"/>
</dbReference>
<name>A0A4V6CY09_BRAEL</name>
<dbReference type="Pfam" id="PF14559">
    <property type="entry name" value="TPR_19"/>
    <property type="match status" value="3"/>
</dbReference>
<proteinExistence type="predicted"/>
<comment type="caution">
    <text evidence="4">The sequence shown here is derived from an EMBL/GenBank/DDBJ whole genome shotgun (WGS) entry which is preliminary data.</text>
</comment>
<dbReference type="EMBL" id="SZZP01000004">
    <property type="protein sequence ID" value="TKV82595.1"/>
    <property type="molecule type" value="Genomic_DNA"/>
</dbReference>
<keyword evidence="1" id="KW-0677">Repeat</keyword>
<evidence type="ECO:0000256" key="2">
    <source>
        <dbReference type="ARBA" id="ARBA00022803"/>
    </source>
</evidence>
<dbReference type="AlphaFoldDB" id="A0A4V6CY09"/>
<gene>
    <name evidence="4" type="ORF">FDV58_08305</name>
</gene>
<evidence type="ECO:0000256" key="3">
    <source>
        <dbReference type="PROSITE-ProRule" id="PRU00339"/>
    </source>
</evidence>